<dbReference type="PANTHER" id="PTHR43162:SF1">
    <property type="entry name" value="PRESTALK A DIFFERENTIATION PROTEIN A"/>
    <property type="match status" value="1"/>
</dbReference>
<dbReference type="SUPFAM" id="SSF51735">
    <property type="entry name" value="NAD(P)-binding Rossmann-fold domains"/>
    <property type="match status" value="1"/>
</dbReference>
<dbReference type="Pfam" id="PF05368">
    <property type="entry name" value="NmrA"/>
    <property type="match status" value="1"/>
</dbReference>
<keyword evidence="3" id="KW-1185">Reference proteome</keyword>
<dbReference type="PANTHER" id="PTHR43162">
    <property type="match status" value="1"/>
</dbReference>
<evidence type="ECO:0000259" key="1">
    <source>
        <dbReference type="Pfam" id="PF05368"/>
    </source>
</evidence>
<dbReference type="Gene3D" id="3.40.50.720">
    <property type="entry name" value="NAD(P)-binding Rossmann-like Domain"/>
    <property type="match status" value="1"/>
</dbReference>
<dbReference type="InterPro" id="IPR051604">
    <property type="entry name" value="Ergot_Alk_Oxidoreductase"/>
</dbReference>
<dbReference type="InterPro" id="IPR036291">
    <property type="entry name" value="NAD(P)-bd_dom_sf"/>
</dbReference>
<gene>
    <name evidence="2" type="ORF">OT_ostta03g02890</name>
</gene>
<dbReference type="InterPro" id="IPR008030">
    <property type="entry name" value="NmrA-like"/>
</dbReference>
<evidence type="ECO:0000313" key="3">
    <source>
        <dbReference type="Proteomes" id="UP000009170"/>
    </source>
</evidence>
<organism evidence="2 3">
    <name type="scientific">Ostreococcus tauri</name>
    <name type="common">Marine green alga</name>
    <dbReference type="NCBI Taxonomy" id="70448"/>
    <lineage>
        <taxon>Eukaryota</taxon>
        <taxon>Viridiplantae</taxon>
        <taxon>Chlorophyta</taxon>
        <taxon>Mamiellophyceae</taxon>
        <taxon>Mamiellales</taxon>
        <taxon>Bathycoccaceae</taxon>
        <taxon>Ostreococcus</taxon>
    </lineage>
</organism>
<dbReference type="EMBL" id="CAID01000003">
    <property type="protein sequence ID" value="CEF97143.1"/>
    <property type="molecule type" value="Genomic_DNA"/>
</dbReference>
<dbReference type="OrthoDB" id="10254221at2759"/>
<dbReference type="AlphaFoldDB" id="A0A090N2X8"/>
<feature type="domain" description="NmrA-like" evidence="1">
    <location>
        <begin position="39"/>
        <end position="119"/>
    </location>
</feature>
<accession>A0A090N2X8</accession>
<dbReference type="Proteomes" id="UP000009170">
    <property type="component" value="Unassembled WGS sequence"/>
</dbReference>
<dbReference type="STRING" id="70448.A0A090N2X8"/>
<dbReference type="RefSeq" id="XP_022838509.1">
    <property type="nucleotide sequence ID" value="XM_022984781.1"/>
</dbReference>
<dbReference type="KEGG" id="ota:OT_ostta03g02890"/>
<dbReference type="Gene3D" id="3.90.25.10">
    <property type="entry name" value="UDP-galactose 4-epimerase, domain 1"/>
    <property type="match status" value="1"/>
</dbReference>
<reference evidence="2 3" key="2">
    <citation type="journal article" date="2014" name="BMC Genomics">
        <title>An improved genome of the model marine alga Ostreococcus tauri unfolds by assessing Illumina de novo assemblies.</title>
        <authorList>
            <person name="Blanc-Mathieu R."/>
            <person name="Verhelst B."/>
            <person name="Derelle E."/>
            <person name="Rombauts S."/>
            <person name="Bouget F.Y."/>
            <person name="Carre I."/>
            <person name="Chateau A."/>
            <person name="Eyre-Walker A."/>
            <person name="Grimsley N."/>
            <person name="Moreau H."/>
            <person name="Piegu B."/>
            <person name="Rivals E."/>
            <person name="Schackwitz W."/>
            <person name="Van de Peer Y."/>
            <person name="Piganeau G."/>
        </authorList>
    </citation>
    <scope>NUCLEOTIDE SEQUENCE [LARGE SCALE GENOMIC DNA]</scope>
    <source>
        <strain evidence="3">OTTH 0595 / CCAP 157/2 / RCC745</strain>
    </source>
</reference>
<dbReference type="GeneID" id="9832926"/>
<sequence length="380" mass="42490">MSSLARRVAVVARVHRQRVAARRSSARANATSATKSSENEVILVTGATGRVGKEVIARLRAIPGFTVRAATRDKDAYAKALGAHETTRFDLEDEKTWGPAMEGATRLFSSTQDKYIERHMAFAKWCGRTPEVRNNLKHIVRISCFGADTNTNAYDANAHVSRDNAGIPLMLQHYWWSEECFIDAGFKDRLTSIRGNFYMNHLLKNELESIKSKGTFTSPLGECKNSFVSCNDMAEAAVRCLVEGPERHGDKYYDICGAQSTSMHEVANILTKALATDEAKDVCPEAYGKRITYVPQDIEQFEKDFGSTRAEFFEYLRNGFYSRCSPDFYNITGKRPLTYYEYLTTKGAAGDTGLAELFSSQGAIFTKGVDQFKDLKNITK</sequence>
<dbReference type="InParanoid" id="A0A090N2X8"/>
<reference evidence="3" key="1">
    <citation type="journal article" date="2006" name="Proc. Natl. Acad. Sci. U.S.A.">
        <title>Genome analysis of the smallest free-living eukaryote Ostreococcus tauri unveils many unique features.</title>
        <authorList>
            <person name="Derelle E."/>
            <person name="Ferraz C."/>
            <person name="Rombauts S."/>
            <person name="Rouze P."/>
            <person name="Worden A.Z."/>
            <person name="Robbens S."/>
            <person name="Partensky F."/>
            <person name="Degroeve S."/>
            <person name="Echeynie S."/>
            <person name="Cooke R."/>
            <person name="Saeys Y."/>
            <person name="Wuyts J."/>
            <person name="Jabbari K."/>
            <person name="Bowler C."/>
            <person name="Panaud O."/>
            <person name="Piegu B."/>
            <person name="Ball S.G."/>
            <person name="Ral J.-P."/>
            <person name="Bouget F.-Y."/>
            <person name="Piganeau G."/>
            <person name="De Baets B."/>
            <person name="Picard A."/>
            <person name="Delseny M."/>
            <person name="Demaille J."/>
            <person name="Van de Peer Y."/>
            <person name="Moreau H."/>
        </authorList>
    </citation>
    <scope>NUCLEOTIDE SEQUENCE [LARGE SCALE GENOMIC DNA]</scope>
    <source>
        <strain evidence="3">OTTH 0595 / CCAP 157/2 / RCC745</strain>
    </source>
</reference>
<evidence type="ECO:0000313" key="2">
    <source>
        <dbReference type="EMBL" id="CEF97143.1"/>
    </source>
</evidence>
<protein>
    <submittedName>
        <fullName evidence="2">NAD(P)-binding domain</fullName>
    </submittedName>
</protein>
<name>A0A090N2X8_OSTTA</name>
<comment type="caution">
    <text evidence="2">The sequence shown here is derived from an EMBL/GenBank/DDBJ whole genome shotgun (WGS) entry which is preliminary data.</text>
</comment>
<proteinExistence type="predicted"/>